<dbReference type="AlphaFoldDB" id="A0A5C2S7N3"/>
<accession>A0A5C2S7N3</accession>
<keyword evidence="3" id="KW-1185">Reference proteome</keyword>
<evidence type="ECO:0000313" key="2">
    <source>
        <dbReference type="EMBL" id="RPD59720.1"/>
    </source>
</evidence>
<dbReference type="Gene3D" id="1.20.1280.50">
    <property type="match status" value="1"/>
</dbReference>
<dbReference type="Pfam" id="PF12937">
    <property type="entry name" value="F-box-like"/>
    <property type="match status" value="1"/>
</dbReference>
<dbReference type="STRING" id="1328759.A0A5C2S7N3"/>
<dbReference type="PANTHER" id="PTHR38926:SF5">
    <property type="entry name" value="F-BOX AND LEUCINE-RICH REPEAT PROTEIN 6"/>
    <property type="match status" value="1"/>
</dbReference>
<protein>
    <recommendedName>
        <fullName evidence="1">F-box domain-containing protein</fullName>
    </recommendedName>
</protein>
<dbReference type="SUPFAM" id="SSF52047">
    <property type="entry name" value="RNI-like"/>
    <property type="match status" value="1"/>
</dbReference>
<dbReference type="SUPFAM" id="SSF81383">
    <property type="entry name" value="F-box domain"/>
    <property type="match status" value="1"/>
</dbReference>
<organism evidence="2 3">
    <name type="scientific">Lentinus tigrinus ALCF2SS1-6</name>
    <dbReference type="NCBI Taxonomy" id="1328759"/>
    <lineage>
        <taxon>Eukaryota</taxon>
        <taxon>Fungi</taxon>
        <taxon>Dikarya</taxon>
        <taxon>Basidiomycota</taxon>
        <taxon>Agaricomycotina</taxon>
        <taxon>Agaricomycetes</taxon>
        <taxon>Polyporales</taxon>
        <taxon>Polyporaceae</taxon>
        <taxon>Lentinus</taxon>
    </lineage>
</organism>
<dbReference type="Gene3D" id="3.80.10.10">
    <property type="entry name" value="Ribonuclease Inhibitor"/>
    <property type="match status" value="1"/>
</dbReference>
<gene>
    <name evidence="2" type="ORF">L227DRAFT_653977</name>
</gene>
<name>A0A5C2S7N3_9APHY</name>
<dbReference type="InterPro" id="IPR032675">
    <property type="entry name" value="LRR_dom_sf"/>
</dbReference>
<dbReference type="InterPro" id="IPR036047">
    <property type="entry name" value="F-box-like_dom_sf"/>
</dbReference>
<sequence length="587" mass="66368">MGDTSPQSRLRALSSTARQRQERTMVLLAEQERLEQKPADVIARQISLKMDLIDVRRQLNGELAVHQIPDEILVDIFHLVRGVPGPTYRDDQNWLMLHSVCHHWREVLCSTTAFWRNIFMHRDFEWTRLCFSRSQNSLLSLYFIHGPLIIPDSALQSTFLPLSAPRVRSLSFVGSNPRIPGIVLHLLADTTTGIPALTSLSLHWPYEGKSMPIPEPVEHLVCQLQSLTLHVYAVPTAIVQCRHLRSLRLLNTTFPHTTLEQLLTMLCHNLLLEELVIQGSRKTDGLPHSHASFESSPVQYYHIPIAFTRLETLRLNSSRTFIQHMLGRFRFPQAIEVEVISDGHNVVPAGEGVLSQCLSLGRQSWVETLPVLSNATALSIDVDDDFWGCRMRATIPDTENPAVLSVEHMDVRSSSILPHVLRDIIRTFSAAPMSKISLEVGRGRAIDRSAAAETWASFFRAFPLLDTLSLIGPYTAAWSMWEGLLLACSAESVDASCCPRLRRLTIVEHYPNDFLTSARTLTARKLMIDTLEVRARRGQLLQSFNLKRLDRSRLLSGGPCQELTELVDSFAYNVGPDMPELKFQLWD</sequence>
<proteinExistence type="predicted"/>
<evidence type="ECO:0000259" key="1">
    <source>
        <dbReference type="Pfam" id="PF12937"/>
    </source>
</evidence>
<feature type="domain" description="F-box" evidence="1">
    <location>
        <begin position="67"/>
        <end position="120"/>
    </location>
</feature>
<dbReference type="OrthoDB" id="2753427at2759"/>
<dbReference type="EMBL" id="ML122269">
    <property type="protein sequence ID" value="RPD59720.1"/>
    <property type="molecule type" value="Genomic_DNA"/>
</dbReference>
<evidence type="ECO:0000313" key="3">
    <source>
        <dbReference type="Proteomes" id="UP000313359"/>
    </source>
</evidence>
<reference evidence="2" key="1">
    <citation type="journal article" date="2018" name="Genome Biol. Evol.">
        <title>Genomics and development of Lentinus tigrinus, a white-rot wood-decaying mushroom with dimorphic fruiting bodies.</title>
        <authorList>
            <person name="Wu B."/>
            <person name="Xu Z."/>
            <person name="Knudson A."/>
            <person name="Carlson A."/>
            <person name="Chen N."/>
            <person name="Kovaka S."/>
            <person name="LaButti K."/>
            <person name="Lipzen A."/>
            <person name="Pennachio C."/>
            <person name="Riley R."/>
            <person name="Schakwitz W."/>
            <person name="Umezawa K."/>
            <person name="Ohm R.A."/>
            <person name="Grigoriev I.V."/>
            <person name="Nagy L.G."/>
            <person name="Gibbons J."/>
            <person name="Hibbett D."/>
        </authorList>
    </citation>
    <scope>NUCLEOTIDE SEQUENCE [LARGE SCALE GENOMIC DNA]</scope>
    <source>
        <strain evidence="2">ALCF2SS1-6</strain>
    </source>
</reference>
<dbReference type="PANTHER" id="PTHR38926">
    <property type="entry name" value="F-BOX DOMAIN CONTAINING PROTEIN, EXPRESSED"/>
    <property type="match status" value="1"/>
</dbReference>
<dbReference type="Proteomes" id="UP000313359">
    <property type="component" value="Unassembled WGS sequence"/>
</dbReference>
<dbReference type="InterPro" id="IPR001810">
    <property type="entry name" value="F-box_dom"/>
</dbReference>